<protein>
    <submittedName>
        <fullName evidence="5">Glycosyl transferase</fullName>
    </submittedName>
</protein>
<organism evidence="5 6">
    <name type="scientific">Pandoraea captiosa</name>
    <dbReference type="NCBI Taxonomy" id="2508302"/>
    <lineage>
        <taxon>Bacteria</taxon>
        <taxon>Pseudomonadati</taxon>
        <taxon>Pseudomonadota</taxon>
        <taxon>Betaproteobacteria</taxon>
        <taxon>Burkholderiales</taxon>
        <taxon>Burkholderiaceae</taxon>
        <taxon>Pandoraea</taxon>
    </lineage>
</organism>
<dbReference type="PANTHER" id="PTHR43179">
    <property type="entry name" value="RHAMNOSYLTRANSFERASE WBBL"/>
    <property type="match status" value="1"/>
</dbReference>
<reference evidence="5 6" key="1">
    <citation type="submission" date="2019-08" db="EMBL/GenBank/DDBJ databases">
        <authorList>
            <person name="Peeters C."/>
        </authorList>
    </citation>
    <scope>NUCLEOTIDE SEQUENCE [LARGE SCALE GENOMIC DNA]</scope>
    <source>
        <strain evidence="5 6">LMG 31118</strain>
    </source>
</reference>
<name>A0A5E4ZNI2_9BURK</name>
<evidence type="ECO:0000256" key="2">
    <source>
        <dbReference type="ARBA" id="ARBA00022676"/>
    </source>
</evidence>
<dbReference type="Gene3D" id="3.90.550.10">
    <property type="entry name" value="Spore Coat Polysaccharide Biosynthesis Protein SpsA, Chain A"/>
    <property type="match status" value="1"/>
</dbReference>
<evidence type="ECO:0000313" key="6">
    <source>
        <dbReference type="Proteomes" id="UP000414136"/>
    </source>
</evidence>
<evidence type="ECO:0000259" key="4">
    <source>
        <dbReference type="Pfam" id="PF00535"/>
    </source>
</evidence>
<dbReference type="InterPro" id="IPR029044">
    <property type="entry name" value="Nucleotide-diphossugar_trans"/>
</dbReference>
<dbReference type="SUPFAM" id="SSF53448">
    <property type="entry name" value="Nucleotide-diphospho-sugar transferases"/>
    <property type="match status" value="1"/>
</dbReference>
<dbReference type="InterPro" id="IPR001173">
    <property type="entry name" value="Glyco_trans_2-like"/>
</dbReference>
<dbReference type="OrthoDB" id="9787979at2"/>
<evidence type="ECO:0000256" key="1">
    <source>
        <dbReference type="ARBA" id="ARBA00006739"/>
    </source>
</evidence>
<evidence type="ECO:0000256" key="3">
    <source>
        <dbReference type="ARBA" id="ARBA00022679"/>
    </source>
</evidence>
<dbReference type="Pfam" id="PF00535">
    <property type="entry name" value="Glycos_transf_2"/>
    <property type="match status" value="1"/>
</dbReference>
<dbReference type="AlphaFoldDB" id="A0A5E4ZNI2"/>
<dbReference type="GO" id="GO:0016757">
    <property type="term" value="F:glycosyltransferase activity"/>
    <property type="evidence" value="ECO:0007669"/>
    <property type="project" value="UniProtKB-KW"/>
</dbReference>
<dbReference type="EMBL" id="CABPSQ010000001">
    <property type="protein sequence ID" value="VVE61945.1"/>
    <property type="molecule type" value="Genomic_DNA"/>
</dbReference>
<keyword evidence="6" id="KW-1185">Reference proteome</keyword>
<comment type="similarity">
    <text evidence="1">Belongs to the glycosyltransferase 2 family.</text>
</comment>
<accession>A0A5E4ZNI2</accession>
<dbReference type="Proteomes" id="UP000414136">
    <property type="component" value="Unassembled WGS sequence"/>
</dbReference>
<dbReference type="PANTHER" id="PTHR43179:SF12">
    <property type="entry name" value="GALACTOFURANOSYLTRANSFERASE GLFT2"/>
    <property type="match status" value="1"/>
</dbReference>
<gene>
    <name evidence="5" type="ORF">PCA31118_00847</name>
</gene>
<keyword evidence="2" id="KW-0328">Glycosyltransferase</keyword>
<feature type="domain" description="Glycosyltransferase 2-like" evidence="4">
    <location>
        <begin position="23"/>
        <end position="179"/>
    </location>
</feature>
<dbReference type="RefSeq" id="WP_150623193.1">
    <property type="nucleotide sequence ID" value="NZ_CABPSQ010000001.1"/>
</dbReference>
<evidence type="ECO:0000313" key="5">
    <source>
        <dbReference type="EMBL" id="VVE61945.1"/>
    </source>
</evidence>
<proteinExistence type="inferred from homology"/>
<sequence length="314" mass="35026">MVSCIALSASPARVVVRRDPRITVVVLSYRRPFELRRTLRRLVALPERPAIIVVDNGSERALADMVREQFPDVTLLRSATNLGACARNIGVRHARTPYVAFCDDDTWWEPGSLCLAADLLDKHTHIGALTARVLVGVERREDSTSTIMRHSPLQTFARQPGPTILGMLAGATVFRRSAFVAAGGYHPRFFLGGEETLLALDIAARGWTLVYSDQLTVHHYPSLVRDAVARRATLARNAIWTAWLRFPLCAALRQTWRHAPHVWREAGGLAGWAHTLRGLSWILRERSVIPRRVEAMRRRVEAAELDPALAGASE</sequence>
<keyword evidence="3 5" id="KW-0808">Transferase</keyword>